<evidence type="ECO:0000313" key="1">
    <source>
        <dbReference type="EMBL" id="GAA1684779.1"/>
    </source>
</evidence>
<keyword evidence="2" id="KW-1185">Reference proteome</keyword>
<dbReference type="RefSeq" id="WP_344311546.1">
    <property type="nucleotide sequence ID" value="NZ_BAAANY010000013.1"/>
</dbReference>
<reference evidence="2" key="1">
    <citation type="journal article" date="2019" name="Int. J. Syst. Evol. Microbiol.">
        <title>The Global Catalogue of Microorganisms (GCM) 10K type strain sequencing project: providing services to taxonomists for standard genome sequencing and annotation.</title>
        <authorList>
            <consortium name="The Broad Institute Genomics Platform"/>
            <consortium name="The Broad Institute Genome Sequencing Center for Infectious Disease"/>
            <person name="Wu L."/>
            <person name="Ma J."/>
        </authorList>
    </citation>
    <scope>NUCLEOTIDE SEQUENCE [LARGE SCALE GENOMIC DNA]</scope>
    <source>
        <strain evidence="2">JCM 14718</strain>
    </source>
</reference>
<dbReference type="InterPro" id="IPR007815">
    <property type="entry name" value="Emycin_Estase"/>
</dbReference>
<dbReference type="Gene3D" id="3.40.1660.10">
    <property type="entry name" value="EreA-like (biosynthetic domain)"/>
    <property type="match status" value="1"/>
</dbReference>
<dbReference type="PANTHER" id="PTHR31299">
    <property type="entry name" value="ESTERASE, PUTATIVE (AFU_ORTHOLOGUE AFUA_1G05850)-RELATED"/>
    <property type="match status" value="1"/>
</dbReference>
<dbReference type="Proteomes" id="UP001500618">
    <property type="component" value="Unassembled WGS sequence"/>
</dbReference>
<dbReference type="Gene3D" id="3.30.1870.10">
    <property type="entry name" value="EreA-like, domain 2"/>
    <property type="match status" value="1"/>
</dbReference>
<dbReference type="CDD" id="cd14728">
    <property type="entry name" value="Ere-like"/>
    <property type="match status" value="1"/>
</dbReference>
<comment type="caution">
    <text evidence="1">The sequence shown here is derived from an EMBL/GenBank/DDBJ whole genome shotgun (WGS) entry which is preliminary data.</text>
</comment>
<gene>
    <name evidence="1" type="ORF">GCM10009765_37640</name>
</gene>
<sequence>MTLPDTIRRLPMDDLSSVAELVGDAHLVAIGENNHHIREFGLLRDRILRFLVTELGFGVLAFESGFAEGQLVDDWIRGGAGDLETIAREGFTFRFGEATEVRDMLGWLRAHNADGGRVRYAGVDVPSSGGSVVPGLALVRDYLEKYAPTEVSYVDDAVTATEPYVAANNAVASGRYAELSTASRDAAAAALSRLALRLDALEPGSDPYDHKIARHHALGALRLDEQLREFVALGQPNPPALVASSRDIYQAATVRLLREVFGPDERIVLMVHNGHAQRVPMELMPGVRTRTAGNYLAADFGTDYVVLGITAGTGSTTDLRLDAKANQGFEVFSRPLDEPADGSVEQAVHASAPVLLDFRSAQGIAGPSSIRHAYTTMRVDVLAAFDGLIYLPTMSPSSFVAPDH</sequence>
<name>A0ABP4TAI6_9ACTN</name>
<dbReference type="Pfam" id="PF05139">
    <property type="entry name" value="Erythro_esteras"/>
    <property type="match status" value="1"/>
</dbReference>
<dbReference type="EMBL" id="BAAANY010000013">
    <property type="protein sequence ID" value="GAA1684779.1"/>
    <property type="molecule type" value="Genomic_DNA"/>
</dbReference>
<accession>A0ABP4TAI6</accession>
<evidence type="ECO:0000313" key="2">
    <source>
        <dbReference type="Proteomes" id="UP001500618"/>
    </source>
</evidence>
<dbReference type="SUPFAM" id="SSF159501">
    <property type="entry name" value="EreA/ChaN-like"/>
    <property type="match status" value="1"/>
</dbReference>
<dbReference type="Gene3D" id="1.20.1440.30">
    <property type="entry name" value="Biosynthetic Protein domain"/>
    <property type="match status" value="1"/>
</dbReference>
<protein>
    <submittedName>
        <fullName evidence="1">Erythromycin esterase family protein</fullName>
    </submittedName>
</protein>
<proteinExistence type="predicted"/>
<organism evidence="1 2">
    <name type="scientific">Fodinicola feengrottensis</name>
    <dbReference type="NCBI Taxonomy" id="435914"/>
    <lineage>
        <taxon>Bacteria</taxon>
        <taxon>Bacillati</taxon>
        <taxon>Actinomycetota</taxon>
        <taxon>Actinomycetes</taxon>
        <taxon>Mycobacteriales</taxon>
        <taxon>Fodinicola</taxon>
    </lineage>
</organism>
<dbReference type="PANTHER" id="PTHR31299:SF0">
    <property type="entry name" value="ESTERASE, PUTATIVE (AFU_ORTHOLOGUE AFUA_1G05850)-RELATED"/>
    <property type="match status" value="1"/>
</dbReference>
<dbReference type="InterPro" id="IPR052036">
    <property type="entry name" value="Hydrolase/PRTase-associated"/>
</dbReference>